<dbReference type="EMBL" id="LT599583">
    <property type="protein sequence ID" value="SBW78972.1"/>
    <property type="molecule type" value="Genomic_DNA"/>
</dbReference>
<evidence type="ECO:0000256" key="1">
    <source>
        <dbReference type="SAM" id="SignalP"/>
    </source>
</evidence>
<proteinExistence type="predicted"/>
<dbReference type="InterPro" id="IPR010546">
    <property type="entry name" value="DUF1120"/>
</dbReference>
<dbReference type="Proteomes" id="UP000245431">
    <property type="component" value="Chromosome PVE_r1"/>
</dbReference>
<organism evidence="2 3">
    <name type="scientific">Pseudomonas veronii 1YdBTEX2</name>
    <dbReference type="NCBI Taxonomy" id="1295141"/>
    <lineage>
        <taxon>Bacteria</taxon>
        <taxon>Pseudomonadati</taxon>
        <taxon>Pseudomonadota</taxon>
        <taxon>Gammaproteobacteria</taxon>
        <taxon>Pseudomonadales</taxon>
        <taxon>Pseudomonadaceae</taxon>
        <taxon>Pseudomonas</taxon>
    </lineage>
</organism>
<protein>
    <recommendedName>
        <fullName evidence="4">DUF1120 domain-containing protein</fullName>
    </recommendedName>
</protein>
<evidence type="ECO:0000313" key="3">
    <source>
        <dbReference type="Proteomes" id="UP000245431"/>
    </source>
</evidence>
<feature type="chain" id="PRO_5008916076" description="DUF1120 domain-containing protein" evidence="1">
    <location>
        <begin position="23"/>
        <end position="206"/>
    </location>
</feature>
<gene>
    <name evidence="2" type="ORF">PVE_R1G1084</name>
</gene>
<sequence>MDKYFPALLASLLLANVPSALASSQAELSVSGVITPKACTPGLADGGTIDHGKVTVRDLNQDRDTLLPRNTLHLNVRCEGSTLFAMTTIDNRHGTSVIPNHHGLGTTPNDEKLGSVSLSLSNPMADTMAVRTIVSLDGGTTWTPGTQLGHLNLLAVAAMDNPTQPMAVTIFEADIVLYTRIARADGLTLTDEVLVDGHATLEMKYL</sequence>
<accession>A0A1D3JSI5</accession>
<dbReference type="RefSeq" id="WP_017848663.1">
    <property type="nucleotide sequence ID" value="NZ_AOUH01000032.1"/>
</dbReference>
<feature type="signal peptide" evidence="1">
    <location>
        <begin position="1"/>
        <end position="22"/>
    </location>
</feature>
<name>A0A1D3JSI5_PSEVE</name>
<evidence type="ECO:0008006" key="4">
    <source>
        <dbReference type="Google" id="ProtNLM"/>
    </source>
</evidence>
<keyword evidence="1" id="KW-0732">Signal</keyword>
<dbReference type="Pfam" id="PF06551">
    <property type="entry name" value="DUF1120"/>
    <property type="match status" value="1"/>
</dbReference>
<evidence type="ECO:0000313" key="2">
    <source>
        <dbReference type="EMBL" id="SBW78972.1"/>
    </source>
</evidence>
<reference evidence="3" key="1">
    <citation type="submission" date="2016-07" db="EMBL/GenBank/DDBJ databases">
        <authorList>
            <person name="Florea S."/>
            <person name="Webb J.S."/>
            <person name="Jaromczyk J."/>
            <person name="Schardl C.L."/>
        </authorList>
    </citation>
    <scope>NUCLEOTIDE SEQUENCE [LARGE SCALE GENOMIC DNA]</scope>
    <source>
        <strain evidence="3">1YdBTEX2</strain>
    </source>
</reference>
<dbReference type="AlphaFoldDB" id="A0A1D3JSI5"/>